<evidence type="ECO:0000256" key="2">
    <source>
        <dbReference type="ARBA" id="ARBA00022898"/>
    </source>
</evidence>
<evidence type="ECO:0000259" key="4">
    <source>
        <dbReference type="Pfam" id="PF00155"/>
    </source>
</evidence>
<dbReference type="Proteomes" id="UP000007113">
    <property type="component" value="Chromosome"/>
</dbReference>
<dbReference type="InterPro" id="IPR004839">
    <property type="entry name" value="Aminotransferase_I/II_large"/>
</dbReference>
<protein>
    <recommendedName>
        <fullName evidence="3">Aminotransferase</fullName>
        <ecNumber evidence="3">2.6.1.-</ecNumber>
    </recommendedName>
</protein>
<proteinExistence type="inferred from homology"/>
<dbReference type="SUPFAM" id="SSF53383">
    <property type="entry name" value="PLP-dependent transferases"/>
    <property type="match status" value="1"/>
</dbReference>
<dbReference type="RefSeq" id="WP_014266278.1">
    <property type="nucleotide sequence ID" value="NC_016631.1"/>
</dbReference>
<dbReference type="Gene3D" id="3.90.1150.10">
    <property type="entry name" value="Aspartate Aminotransferase, domain 1"/>
    <property type="match status" value="1"/>
</dbReference>
<organism evidence="5 6">
    <name type="scientific">Granulicella mallensis (strain ATCC BAA-1857 / DSM 23137 / MP5ACTX8)</name>
    <dbReference type="NCBI Taxonomy" id="682795"/>
    <lineage>
        <taxon>Bacteria</taxon>
        <taxon>Pseudomonadati</taxon>
        <taxon>Acidobacteriota</taxon>
        <taxon>Terriglobia</taxon>
        <taxon>Terriglobales</taxon>
        <taxon>Acidobacteriaceae</taxon>
        <taxon>Granulicella</taxon>
    </lineage>
</organism>
<dbReference type="Gene3D" id="3.40.640.10">
    <property type="entry name" value="Type I PLP-dependent aspartate aminotransferase-like (Major domain)"/>
    <property type="match status" value="1"/>
</dbReference>
<accession>G8NSA7</accession>
<reference evidence="5 6" key="1">
    <citation type="submission" date="2011-11" db="EMBL/GenBank/DDBJ databases">
        <title>Complete sequence of Granulicella mallensis MP5ACTX8.</title>
        <authorList>
            <consortium name="US DOE Joint Genome Institute"/>
            <person name="Lucas S."/>
            <person name="Copeland A."/>
            <person name="Lapidus A."/>
            <person name="Cheng J.-F."/>
            <person name="Goodwin L."/>
            <person name="Pitluck S."/>
            <person name="Peters L."/>
            <person name="Lu M."/>
            <person name="Detter J.C."/>
            <person name="Han C."/>
            <person name="Tapia R."/>
            <person name="Land M."/>
            <person name="Hauser L."/>
            <person name="Kyrpides N."/>
            <person name="Ivanova N."/>
            <person name="Mikhailova N."/>
            <person name="Pagani I."/>
            <person name="Rawat S."/>
            <person name="Mannisto M."/>
            <person name="Haggblom M."/>
            <person name="Woyke T."/>
        </authorList>
    </citation>
    <scope>NUCLEOTIDE SEQUENCE [LARGE SCALE GENOMIC DNA]</scope>
    <source>
        <strain evidence="6">ATCC BAA-1857 / DSM 23137 / MP5ACTX8</strain>
    </source>
</reference>
<dbReference type="InterPro" id="IPR015421">
    <property type="entry name" value="PyrdxlP-dep_Trfase_major"/>
</dbReference>
<dbReference type="OrthoDB" id="9813612at2"/>
<dbReference type="GO" id="GO:0008483">
    <property type="term" value="F:transaminase activity"/>
    <property type="evidence" value="ECO:0007669"/>
    <property type="project" value="UniProtKB-KW"/>
</dbReference>
<keyword evidence="6" id="KW-1185">Reference proteome</keyword>
<comment type="similarity">
    <text evidence="3">Belongs to the class-I pyridoxal-phosphate-dependent aminotransferase family.</text>
</comment>
<dbReference type="PANTHER" id="PTHR42885:SF1">
    <property type="entry name" value="THREONINE-PHOSPHATE DECARBOXYLASE"/>
    <property type="match status" value="1"/>
</dbReference>
<keyword evidence="3 5" id="KW-0032">Aminotransferase</keyword>
<dbReference type="HOGENOM" id="CLU_017584_3_2_0"/>
<dbReference type="InterPro" id="IPR015422">
    <property type="entry name" value="PyrdxlP-dep_Trfase_small"/>
</dbReference>
<dbReference type="KEGG" id="gma:AciX8_3098"/>
<dbReference type="InterPro" id="IPR015424">
    <property type="entry name" value="PyrdxlP-dep_Trfase"/>
</dbReference>
<dbReference type="AlphaFoldDB" id="G8NSA7"/>
<dbReference type="Pfam" id="PF00155">
    <property type="entry name" value="Aminotran_1_2"/>
    <property type="match status" value="1"/>
</dbReference>
<comment type="cofactor">
    <cofactor evidence="1 3">
        <name>pyridoxal 5'-phosphate</name>
        <dbReference type="ChEBI" id="CHEBI:597326"/>
    </cofactor>
</comment>
<dbReference type="eggNOG" id="COG0079">
    <property type="taxonomic scope" value="Bacteria"/>
</dbReference>
<feature type="domain" description="Aminotransferase class I/classII large" evidence="4">
    <location>
        <begin position="23"/>
        <end position="352"/>
    </location>
</feature>
<sequence length="363" mass="39853">MTYPLHGGQLRQIAERFGIAPSQLLDFSANINPAGPPPAVLSTLRTSLDDLSTLTDYPDLQELELKQSISQYSGVAPENIAVANGFVSLLEAALRTLKIRRCLLPVPGFVEYRRTLERAGVEVCLHELNTQSKFSYDPAALTAGQHDAILLANPQNPSGVCHSAETLQTLVTRAAETNTYVFLDEAFIDYVPEHSLTTAVDRFANLIVFRSVTKFHGIPGLRVAYAVSNHELASSLSESLPPWPITTLASRAVSAALGDQPYAVRSRAENAERRTTLQNDLEQLGLLVYPSAANFLLFRLPATIDPDRFWQHMIVAHQIVLRACANYEALPAGHFRVGVRTQEENARLSTAISKSLSYFAGTR</sequence>
<evidence type="ECO:0000313" key="5">
    <source>
        <dbReference type="EMBL" id="AEU37401.1"/>
    </source>
</evidence>
<dbReference type="EC" id="2.6.1.-" evidence="3"/>
<dbReference type="GO" id="GO:0030170">
    <property type="term" value="F:pyridoxal phosphate binding"/>
    <property type="evidence" value="ECO:0007669"/>
    <property type="project" value="InterPro"/>
</dbReference>
<dbReference type="InterPro" id="IPR004838">
    <property type="entry name" value="NHTrfase_class1_PyrdxlP-BS"/>
</dbReference>
<name>G8NSA7_GRAMM</name>
<evidence type="ECO:0000256" key="3">
    <source>
        <dbReference type="RuleBase" id="RU000481"/>
    </source>
</evidence>
<dbReference type="STRING" id="682795.AciX8_3098"/>
<dbReference type="CDD" id="cd00609">
    <property type="entry name" value="AAT_like"/>
    <property type="match status" value="1"/>
</dbReference>
<dbReference type="PROSITE" id="PS00105">
    <property type="entry name" value="AA_TRANSFER_CLASS_1"/>
    <property type="match status" value="1"/>
</dbReference>
<evidence type="ECO:0000256" key="1">
    <source>
        <dbReference type="ARBA" id="ARBA00001933"/>
    </source>
</evidence>
<keyword evidence="2" id="KW-0663">Pyridoxal phosphate</keyword>
<keyword evidence="3 5" id="KW-0808">Transferase</keyword>
<dbReference type="EMBL" id="CP003130">
    <property type="protein sequence ID" value="AEU37401.1"/>
    <property type="molecule type" value="Genomic_DNA"/>
</dbReference>
<evidence type="ECO:0000313" key="6">
    <source>
        <dbReference type="Proteomes" id="UP000007113"/>
    </source>
</evidence>
<dbReference type="PANTHER" id="PTHR42885">
    <property type="entry name" value="HISTIDINOL-PHOSPHATE AMINOTRANSFERASE-RELATED"/>
    <property type="match status" value="1"/>
</dbReference>
<gene>
    <name evidence="5" type="ordered locus">AciX8_3098</name>
</gene>